<sequence>MANTEKSGQHHDHPSHKPGDLDEHGHRDKKGKKEVAGEHHPHPGHKPGDLDEHGHRDKGGTGKR</sequence>
<dbReference type="EMBL" id="JBHUFC010000005">
    <property type="protein sequence ID" value="MFD1788552.1"/>
    <property type="molecule type" value="Genomic_DNA"/>
</dbReference>
<comment type="caution">
    <text evidence="2">The sequence shown here is derived from an EMBL/GenBank/DDBJ whole genome shotgun (WGS) entry which is preliminary data.</text>
</comment>
<keyword evidence="3" id="KW-1185">Reference proteome</keyword>
<feature type="compositionally biased region" description="Basic and acidic residues" evidence="1">
    <location>
        <begin position="7"/>
        <end position="64"/>
    </location>
</feature>
<evidence type="ECO:0000313" key="2">
    <source>
        <dbReference type="EMBL" id="MFD1788552.1"/>
    </source>
</evidence>
<accession>A0ABW4NEI1</accession>
<reference evidence="3" key="1">
    <citation type="journal article" date="2019" name="Int. J. Syst. Evol. Microbiol.">
        <title>The Global Catalogue of Microorganisms (GCM) 10K type strain sequencing project: providing services to taxonomists for standard genome sequencing and annotation.</title>
        <authorList>
            <consortium name="The Broad Institute Genomics Platform"/>
            <consortium name="The Broad Institute Genome Sequencing Center for Infectious Disease"/>
            <person name="Wu L."/>
            <person name="Ma J."/>
        </authorList>
    </citation>
    <scope>NUCLEOTIDE SEQUENCE [LARGE SCALE GENOMIC DNA]</scope>
    <source>
        <strain evidence="3">Q85</strain>
    </source>
</reference>
<evidence type="ECO:0000313" key="3">
    <source>
        <dbReference type="Proteomes" id="UP001597283"/>
    </source>
</evidence>
<evidence type="ECO:0000256" key="1">
    <source>
        <dbReference type="SAM" id="MobiDB-lite"/>
    </source>
</evidence>
<proteinExistence type="predicted"/>
<feature type="region of interest" description="Disordered" evidence="1">
    <location>
        <begin position="1"/>
        <end position="64"/>
    </location>
</feature>
<dbReference type="RefSeq" id="WP_380940943.1">
    <property type="nucleotide sequence ID" value="NZ_JBHUFC010000005.1"/>
</dbReference>
<organism evidence="2 3">
    <name type="scientific">Sphingomonas floccifaciens</name>
    <dbReference type="NCBI Taxonomy" id="1844115"/>
    <lineage>
        <taxon>Bacteria</taxon>
        <taxon>Pseudomonadati</taxon>
        <taxon>Pseudomonadota</taxon>
        <taxon>Alphaproteobacteria</taxon>
        <taxon>Sphingomonadales</taxon>
        <taxon>Sphingomonadaceae</taxon>
        <taxon>Sphingomonas</taxon>
    </lineage>
</organism>
<name>A0ABW4NEI1_9SPHN</name>
<gene>
    <name evidence="2" type="ORF">ACFSC3_13355</name>
</gene>
<dbReference type="Proteomes" id="UP001597283">
    <property type="component" value="Unassembled WGS sequence"/>
</dbReference>
<protein>
    <submittedName>
        <fullName evidence="2">Uncharacterized protein</fullName>
    </submittedName>
</protein>